<sequence>GRGRVKSIDDRIAGPFDALASGEPAAYKLAVLSAHKGKPVASWDSSLDSQMSALRSECEEGIHPVWRKIARETPLVAEMAQFPVIKTAVKDIDSGDWIEAACFDPLDRDSLREWLSMELPFVTNSEQDHALQSIRQDLAGGRTRLGMWLRWMRPSLRGLSGVGALLEGVLLAAASNDAASEVLENIKEESIDELANKHWMLIGMRSGDFSRWNACADQKGDDGLSEALRVSAWRNVESCPVELS</sequence>
<feature type="non-terminal residue" evidence="1">
    <location>
        <position position="1"/>
    </location>
</feature>
<reference evidence="1" key="1">
    <citation type="submission" date="2018-05" db="EMBL/GenBank/DDBJ databases">
        <authorList>
            <person name="Lanie J.A."/>
            <person name="Ng W.-L."/>
            <person name="Kazmierczak K.M."/>
            <person name="Andrzejewski T.M."/>
            <person name="Davidsen T.M."/>
            <person name="Wayne K.J."/>
            <person name="Tettelin H."/>
            <person name="Glass J.I."/>
            <person name="Rusch D."/>
            <person name="Podicherti R."/>
            <person name="Tsui H.-C.T."/>
            <person name="Winkler M.E."/>
        </authorList>
    </citation>
    <scope>NUCLEOTIDE SEQUENCE</scope>
</reference>
<feature type="non-terminal residue" evidence="1">
    <location>
        <position position="244"/>
    </location>
</feature>
<organism evidence="1">
    <name type="scientific">marine metagenome</name>
    <dbReference type="NCBI Taxonomy" id="408172"/>
    <lineage>
        <taxon>unclassified sequences</taxon>
        <taxon>metagenomes</taxon>
        <taxon>ecological metagenomes</taxon>
    </lineage>
</organism>
<dbReference type="EMBL" id="UINC01203949">
    <property type="protein sequence ID" value="SVE24441.1"/>
    <property type="molecule type" value="Genomic_DNA"/>
</dbReference>
<proteinExistence type="predicted"/>
<gene>
    <name evidence="1" type="ORF">METZ01_LOCUS477295</name>
</gene>
<evidence type="ECO:0000313" key="1">
    <source>
        <dbReference type="EMBL" id="SVE24441.1"/>
    </source>
</evidence>
<protein>
    <submittedName>
        <fullName evidence="1">Uncharacterized protein</fullName>
    </submittedName>
</protein>
<accession>A0A383BX42</accession>
<dbReference type="AlphaFoldDB" id="A0A383BX42"/>
<name>A0A383BX42_9ZZZZ</name>